<evidence type="ECO:0000256" key="7">
    <source>
        <dbReference type="SAM" id="Coils"/>
    </source>
</evidence>
<keyword evidence="3" id="KW-0677">Repeat</keyword>
<dbReference type="KEGG" id="goe:100903177"/>
<comment type="similarity">
    <text evidence="6">Belongs to the PRP39 family.</text>
</comment>
<dbReference type="GO" id="GO:0030627">
    <property type="term" value="F:pre-mRNA 5'-splice site binding"/>
    <property type="evidence" value="ECO:0007669"/>
    <property type="project" value="TreeGrafter"/>
</dbReference>
<keyword evidence="2" id="KW-0507">mRNA processing</keyword>
<dbReference type="CTD" id="43399"/>
<feature type="coiled-coil region" evidence="7">
    <location>
        <begin position="69"/>
        <end position="130"/>
    </location>
</feature>
<protein>
    <submittedName>
        <fullName evidence="10">Pre-mRNA-processing factor 39</fullName>
    </submittedName>
</protein>
<feature type="region of interest" description="Disordered" evidence="8">
    <location>
        <begin position="526"/>
        <end position="548"/>
    </location>
</feature>
<dbReference type="RefSeq" id="XP_003744754.1">
    <property type="nucleotide sequence ID" value="XM_003744706.1"/>
</dbReference>
<feature type="compositionally biased region" description="Basic and acidic residues" evidence="8">
    <location>
        <begin position="526"/>
        <end position="536"/>
    </location>
</feature>
<dbReference type="GO" id="GO:0000243">
    <property type="term" value="C:commitment complex"/>
    <property type="evidence" value="ECO:0007669"/>
    <property type="project" value="TreeGrafter"/>
</dbReference>
<dbReference type="InterPro" id="IPR059164">
    <property type="entry name" value="HAT_PRP39_C"/>
</dbReference>
<evidence type="ECO:0000313" key="10">
    <source>
        <dbReference type="RefSeq" id="XP_003744754.1"/>
    </source>
</evidence>
<dbReference type="PANTHER" id="PTHR17204">
    <property type="entry name" value="PRE-MRNA PROCESSING PROTEIN PRP39-RELATED"/>
    <property type="match status" value="1"/>
</dbReference>
<dbReference type="Gene3D" id="1.25.40.10">
    <property type="entry name" value="Tetratricopeptide repeat domain"/>
    <property type="match status" value="2"/>
</dbReference>
<gene>
    <name evidence="10" type="primary">LOC100903177</name>
</gene>
<evidence type="ECO:0000256" key="1">
    <source>
        <dbReference type="ARBA" id="ARBA00004123"/>
    </source>
</evidence>
<dbReference type="Proteomes" id="UP000694867">
    <property type="component" value="Unplaced"/>
</dbReference>
<dbReference type="FunFam" id="1.25.40.10:FF:000091">
    <property type="entry name" value="Pre-mRNA-processing factor 39"/>
    <property type="match status" value="1"/>
</dbReference>
<evidence type="ECO:0000256" key="8">
    <source>
        <dbReference type="SAM" id="MobiDB-lite"/>
    </source>
</evidence>
<evidence type="ECO:0000313" key="9">
    <source>
        <dbReference type="Proteomes" id="UP000694867"/>
    </source>
</evidence>
<proteinExistence type="inferred from homology"/>
<dbReference type="InterPro" id="IPR011990">
    <property type="entry name" value="TPR-like_helical_dom_sf"/>
</dbReference>
<evidence type="ECO:0000256" key="2">
    <source>
        <dbReference type="ARBA" id="ARBA00022664"/>
    </source>
</evidence>
<evidence type="ECO:0000256" key="4">
    <source>
        <dbReference type="ARBA" id="ARBA00023187"/>
    </source>
</evidence>
<dbReference type="Pfam" id="PF23240">
    <property type="entry name" value="HAT_PRP39_N"/>
    <property type="match status" value="1"/>
</dbReference>
<evidence type="ECO:0000256" key="6">
    <source>
        <dbReference type="ARBA" id="ARBA00038019"/>
    </source>
</evidence>
<accession>A0AAJ6QUZ1</accession>
<name>A0AAJ6QUZ1_9ACAR</name>
<keyword evidence="5" id="KW-0539">Nucleus</keyword>
<dbReference type="GO" id="GO:0005685">
    <property type="term" value="C:U1 snRNP"/>
    <property type="evidence" value="ECO:0007669"/>
    <property type="project" value="TreeGrafter"/>
</dbReference>
<dbReference type="PANTHER" id="PTHR17204:SF5">
    <property type="entry name" value="PRE-MRNA-PROCESSING FACTOR 39"/>
    <property type="match status" value="1"/>
</dbReference>
<keyword evidence="9" id="KW-1185">Reference proteome</keyword>
<dbReference type="AlphaFoldDB" id="A0AAJ6QUZ1"/>
<dbReference type="GO" id="GO:0000395">
    <property type="term" value="P:mRNA 5'-splice site recognition"/>
    <property type="evidence" value="ECO:0007669"/>
    <property type="project" value="TreeGrafter"/>
</dbReference>
<comment type="subcellular location">
    <subcellularLocation>
        <location evidence="1">Nucleus</location>
    </subcellularLocation>
</comment>
<dbReference type="SUPFAM" id="SSF48452">
    <property type="entry name" value="TPR-like"/>
    <property type="match status" value="1"/>
</dbReference>
<evidence type="ECO:0000256" key="3">
    <source>
        <dbReference type="ARBA" id="ARBA00022737"/>
    </source>
</evidence>
<sequence>MTTEKKEEKKSFEEMWADAKKNSGDFNGWTSLLTHVEQNVLLIGIQSAREVFLSFFEHYPYCYGYWKKLADLERKNVQEGEELAMEKCQETFEKGLQAIPLSVDLWLQYINFLKLKVKDREDEVEQLRDLYKRSIDVAGLEFRSDRLWDSWIAWETEQQQLVNVTAIYDRLISTPTQLYSQHFEKFQGLLEKYPLHETLGEEEIEEWKQLYEQRKGEGATDEDEPTFIKGEAIQRRKNVYKKNEEACTTRWTFEEGIKRPYFHVKPLEKTQIKNWKDYLDLEIEMGDEKRIRLLFERCLIACALYEDMWIKYINWVESAGDSIEAVMALYKRACEVHLPKKPIINMSWLSFVEKKEREGALAEGSVEDLLQPMEERLGSCVVFAMRRLNIHRRFGRADKVEELYKSYAASAETPKVANHFAIKYARFLVQTKGDIVTAIEILKEASQREPENCRVYLAMIDLAIKSENTVLISETFKTALKATEIPQAKKLDILQRRLEYYEEMTDEVDQAQQALEEYSKMLKLVEKERDRKRPTDENGSGPDAKKKAEEYSMAYYDRNGQSAYSAQAYSQQQWGQQGYGQAYNASQGWNGQQQAYGASYHY</sequence>
<dbReference type="SMART" id="SM00386">
    <property type="entry name" value="HAT"/>
    <property type="match status" value="5"/>
</dbReference>
<dbReference type="Pfam" id="PF23241">
    <property type="entry name" value="HAT_PRP39_C"/>
    <property type="match status" value="1"/>
</dbReference>
<organism evidence="9 10">
    <name type="scientific">Galendromus occidentalis</name>
    <name type="common">western predatory mite</name>
    <dbReference type="NCBI Taxonomy" id="34638"/>
    <lineage>
        <taxon>Eukaryota</taxon>
        <taxon>Metazoa</taxon>
        <taxon>Ecdysozoa</taxon>
        <taxon>Arthropoda</taxon>
        <taxon>Chelicerata</taxon>
        <taxon>Arachnida</taxon>
        <taxon>Acari</taxon>
        <taxon>Parasitiformes</taxon>
        <taxon>Mesostigmata</taxon>
        <taxon>Gamasina</taxon>
        <taxon>Phytoseioidea</taxon>
        <taxon>Phytoseiidae</taxon>
        <taxon>Typhlodrominae</taxon>
        <taxon>Galendromus</taxon>
    </lineage>
</organism>
<keyword evidence="7" id="KW-0175">Coiled coil</keyword>
<dbReference type="InterPro" id="IPR003107">
    <property type="entry name" value="HAT"/>
</dbReference>
<keyword evidence="4" id="KW-0508">mRNA splicing</keyword>
<dbReference type="GeneID" id="100903177"/>
<reference evidence="10" key="1">
    <citation type="submission" date="2025-08" db="UniProtKB">
        <authorList>
            <consortium name="RefSeq"/>
        </authorList>
    </citation>
    <scope>IDENTIFICATION</scope>
</reference>
<evidence type="ECO:0000256" key="5">
    <source>
        <dbReference type="ARBA" id="ARBA00023242"/>
    </source>
</evidence>
<dbReference type="GO" id="GO:0071004">
    <property type="term" value="C:U2-type prespliceosome"/>
    <property type="evidence" value="ECO:0007669"/>
    <property type="project" value="TreeGrafter"/>
</dbReference>